<reference evidence="3 4" key="1">
    <citation type="submission" date="2018-01" db="EMBL/GenBank/DDBJ databases">
        <title>Deinococcus koreensis sp. nov., a radiation-resistant bacterium isolated from river water.</title>
        <authorList>
            <person name="Choi A."/>
        </authorList>
    </citation>
    <scope>NUCLEOTIDE SEQUENCE [LARGE SCALE GENOMIC DNA]</scope>
    <source>
        <strain evidence="3 4">SJW1-2</strain>
    </source>
</reference>
<keyword evidence="4" id="KW-1185">Reference proteome</keyword>
<organism evidence="3 4">
    <name type="scientific">Deinococcus koreensis</name>
    <dbReference type="NCBI Taxonomy" id="2054903"/>
    <lineage>
        <taxon>Bacteria</taxon>
        <taxon>Thermotogati</taxon>
        <taxon>Deinococcota</taxon>
        <taxon>Deinococci</taxon>
        <taxon>Deinococcales</taxon>
        <taxon>Deinococcaceae</taxon>
        <taxon>Deinococcus</taxon>
    </lineage>
</organism>
<dbReference type="SUPFAM" id="SSF49373">
    <property type="entry name" value="Invasin/intimin cell-adhesion fragments"/>
    <property type="match status" value="1"/>
</dbReference>
<feature type="chain" id="PRO_5014446805" description="BIG2 domain-containing protein" evidence="1">
    <location>
        <begin position="20"/>
        <end position="222"/>
    </location>
</feature>
<dbReference type="OrthoDB" id="68048at2"/>
<dbReference type="AlphaFoldDB" id="A0A2K3V1L4"/>
<keyword evidence="1" id="KW-0732">Signal</keyword>
<dbReference type="Proteomes" id="UP000236379">
    <property type="component" value="Unassembled WGS sequence"/>
</dbReference>
<comment type="caution">
    <text evidence="3">The sequence shown here is derived from an EMBL/GenBank/DDBJ whole genome shotgun (WGS) entry which is preliminary data.</text>
</comment>
<dbReference type="EMBL" id="PPPD01000001">
    <property type="protein sequence ID" value="PNY82661.1"/>
    <property type="molecule type" value="Genomic_DNA"/>
</dbReference>
<sequence length="222" mass="24429">MLLLSALFGLIAGASSAPRAVQIPPPPRMVCTDIGRPALDITVKNERGQVLARSSDMEAWNAPWLKIDPHRDGSYGLTVKRRWYEPQTVKNIVVQYDGCGPVRATPVVVRLRPVRGAPLIRDFRFVGVHSDNTMVVGSWPYFQRYHLFLDAPGSVSREVVWTSGDPSVATVDQTGMVRSVCSRQVGRTTITATLRADPRFTVSTVFGRGGRGMVCPRGPVDR</sequence>
<gene>
    <name evidence="3" type="ORF">CVO96_16045</name>
</gene>
<evidence type="ECO:0000256" key="1">
    <source>
        <dbReference type="SAM" id="SignalP"/>
    </source>
</evidence>
<dbReference type="Pfam" id="PF02368">
    <property type="entry name" value="Big_2"/>
    <property type="match status" value="1"/>
</dbReference>
<feature type="domain" description="BIG2" evidence="2">
    <location>
        <begin position="155"/>
        <end position="194"/>
    </location>
</feature>
<dbReference type="InterPro" id="IPR008964">
    <property type="entry name" value="Invasin/intimin_cell_adhesion"/>
</dbReference>
<evidence type="ECO:0000313" key="4">
    <source>
        <dbReference type="Proteomes" id="UP000236379"/>
    </source>
</evidence>
<evidence type="ECO:0000313" key="3">
    <source>
        <dbReference type="EMBL" id="PNY82661.1"/>
    </source>
</evidence>
<accession>A0A2K3V1L4</accession>
<evidence type="ECO:0000259" key="2">
    <source>
        <dbReference type="Pfam" id="PF02368"/>
    </source>
</evidence>
<protein>
    <recommendedName>
        <fullName evidence="2">BIG2 domain-containing protein</fullName>
    </recommendedName>
</protein>
<feature type="signal peptide" evidence="1">
    <location>
        <begin position="1"/>
        <end position="19"/>
    </location>
</feature>
<proteinExistence type="predicted"/>
<name>A0A2K3V1L4_9DEIO</name>
<dbReference type="Gene3D" id="2.60.40.1080">
    <property type="match status" value="1"/>
</dbReference>
<dbReference type="InterPro" id="IPR003343">
    <property type="entry name" value="Big_2"/>
</dbReference>